<accession>A0A8K0R3S6</accession>
<feature type="chain" id="PRO_5035478347" evidence="1">
    <location>
        <begin position="23"/>
        <end position="144"/>
    </location>
</feature>
<protein>
    <submittedName>
        <fullName evidence="2">Uncharacterized protein</fullName>
    </submittedName>
</protein>
<feature type="signal peptide" evidence="1">
    <location>
        <begin position="1"/>
        <end position="22"/>
    </location>
</feature>
<proteinExistence type="predicted"/>
<evidence type="ECO:0000313" key="2">
    <source>
        <dbReference type="EMBL" id="KAH7082408.1"/>
    </source>
</evidence>
<dbReference type="EMBL" id="JAGMVJ010000014">
    <property type="protein sequence ID" value="KAH7082408.1"/>
    <property type="molecule type" value="Genomic_DNA"/>
</dbReference>
<dbReference type="AlphaFoldDB" id="A0A8K0R3S6"/>
<dbReference type="OrthoDB" id="10430790at2759"/>
<evidence type="ECO:0000256" key="1">
    <source>
        <dbReference type="SAM" id="SignalP"/>
    </source>
</evidence>
<keyword evidence="3" id="KW-1185">Reference proteome</keyword>
<gene>
    <name evidence="2" type="ORF">FB567DRAFT_531224</name>
</gene>
<name>A0A8K0R3S6_9PLEO</name>
<reference evidence="2" key="1">
    <citation type="journal article" date="2021" name="Nat. Commun.">
        <title>Genetic determinants of endophytism in the Arabidopsis root mycobiome.</title>
        <authorList>
            <person name="Mesny F."/>
            <person name="Miyauchi S."/>
            <person name="Thiergart T."/>
            <person name="Pickel B."/>
            <person name="Atanasova L."/>
            <person name="Karlsson M."/>
            <person name="Huettel B."/>
            <person name="Barry K.W."/>
            <person name="Haridas S."/>
            <person name="Chen C."/>
            <person name="Bauer D."/>
            <person name="Andreopoulos W."/>
            <person name="Pangilinan J."/>
            <person name="LaButti K."/>
            <person name="Riley R."/>
            <person name="Lipzen A."/>
            <person name="Clum A."/>
            <person name="Drula E."/>
            <person name="Henrissat B."/>
            <person name="Kohler A."/>
            <person name="Grigoriev I.V."/>
            <person name="Martin F.M."/>
            <person name="Hacquard S."/>
        </authorList>
    </citation>
    <scope>NUCLEOTIDE SEQUENCE</scope>
    <source>
        <strain evidence="2">MPI-SDFR-AT-0120</strain>
    </source>
</reference>
<dbReference type="Proteomes" id="UP000813461">
    <property type="component" value="Unassembled WGS sequence"/>
</dbReference>
<sequence>MHFPTPLSIFFPYLLLATQITAHPDPTPDPTLSLCQSYLGPSYTDFCCPYVESGSDTPCGPYAVPVSNVSECTIEAYPRGWGCCVKQDVNPIVRKIDCVPSSWFNESGVVYSDESIWVTFRRSVEDMMLDMGLAGKLAKSMREG</sequence>
<keyword evidence="1" id="KW-0732">Signal</keyword>
<comment type="caution">
    <text evidence="2">The sequence shown here is derived from an EMBL/GenBank/DDBJ whole genome shotgun (WGS) entry which is preliminary data.</text>
</comment>
<evidence type="ECO:0000313" key="3">
    <source>
        <dbReference type="Proteomes" id="UP000813461"/>
    </source>
</evidence>
<organism evidence="2 3">
    <name type="scientific">Paraphoma chrysanthemicola</name>
    <dbReference type="NCBI Taxonomy" id="798071"/>
    <lineage>
        <taxon>Eukaryota</taxon>
        <taxon>Fungi</taxon>
        <taxon>Dikarya</taxon>
        <taxon>Ascomycota</taxon>
        <taxon>Pezizomycotina</taxon>
        <taxon>Dothideomycetes</taxon>
        <taxon>Pleosporomycetidae</taxon>
        <taxon>Pleosporales</taxon>
        <taxon>Pleosporineae</taxon>
        <taxon>Phaeosphaeriaceae</taxon>
        <taxon>Paraphoma</taxon>
    </lineage>
</organism>